<evidence type="ECO:0000256" key="3">
    <source>
        <dbReference type="SAM" id="Phobius"/>
    </source>
</evidence>
<evidence type="ECO:0000313" key="6">
    <source>
        <dbReference type="Proteomes" id="UP000036958"/>
    </source>
</evidence>
<dbReference type="Proteomes" id="UP000036958">
    <property type="component" value="Unassembled WGS sequence"/>
</dbReference>
<dbReference type="InterPro" id="IPR000163">
    <property type="entry name" value="Prohibitin"/>
</dbReference>
<feature type="domain" description="Band 7" evidence="4">
    <location>
        <begin position="26"/>
        <end position="190"/>
    </location>
</feature>
<dbReference type="InterPro" id="IPR036013">
    <property type="entry name" value="Band_7/SPFH_dom_sf"/>
</dbReference>
<comment type="subcellular location">
    <subcellularLocation>
        <location evidence="1">Membrane</location>
        <topology evidence="1">Single-pass membrane protein</topology>
    </subcellularLocation>
</comment>
<comment type="caution">
    <text evidence="5">The sequence shown here is derived from an EMBL/GenBank/DDBJ whole genome shotgun (WGS) entry which is preliminary data.</text>
</comment>
<gene>
    <name evidence="5" type="ORF">NC99_19590</name>
</gene>
<dbReference type="PANTHER" id="PTHR23222">
    <property type="entry name" value="PROHIBITIN"/>
    <property type="match status" value="1"/>
</dbReference>
<accession>A0A0L8VA74</accession>
<dbReference type="EMBL" id="LGIA01000148">
    <property type="protein sequence ID" value="KOH45097.1"/>
    <property type="molecule type" value="Genomic_DNA"/>
</dbReference>
<keyword evidence="6" id="KW-1185">Reference proteome</keyword>
<sequence length="272" mass="30634">MDFNFKKSYLIIAGVVVVVLLFFGSSMFITIQPGERGVIFRPFSSGLDKESIYIPGFHIVAPWNTLFVYDVKEQAREETMDVLDKNGLSVNVDVSVRFNPMYDKIGYLHEVFGTRYIDQLIIPEVRSSVRQVAGRFTAEEIYSTKRSEVEASIIEETGKILEKNNIAMRALLIRSINLPEKIKAAIETKLEEEQAFLTYQYTLQTAEQEAEKKRIDAEAIARYNRIIDASLTSSILKQRGIEATLDLAKSPNSKVVVIGSTKDGLPLILGNN</sequence>
<dbReference type="Pfam" id="PF01145">
    <property type="entry name" value="Band_7"/>
    <property type="match status" value="1"/>
</dbReference>
<dbReference type="AlphaFoldDB" id="A0A0L8VA74"/>
<keyword evidence="2 3" id="KW-0472">Membrane</keyword>
<reference evidence="6" key="1">
    <citation type="submission" date="2015-07" db="EMBL/GenBank/DDBJ databases">
        <title>Genome sequencing of Sunxiuqinia dokdonensis strain SK.</title>
        <authorList>
            <person name="Ahn S."/>
            <person name="Kim B.-C."/>
        </authorList>
    </citation>
    <scope>NUCLEOTIDE SEQUENCE [LARGE SCALE GENOMIC DNA]</scope>
    <source>
        <strain evidence="6">SK</strain>
    </source>
</reference>
<dbReference type="CDD" id="cd03401">
    <property type="entry name" value="SPFH_prohibitin"/>
    <property type="match status" value="1"/>
</dbReference>
<feature type="transmembrane region" description="Helical" evidence="3">
    <location>
        <begin position="9"/>
        <end position="31"/>
    </location>
</feature>
<evidence type="ECO:0000256" key="1">
    <source>
        <dbReference type="ARBA" id="ARBA00004167"/>
    </source>
</evidence>
<dbReference type="GO" id="GO:0016020">
    <property type="term" value="C:membrane"/>
    <property type="evidence" value="ECO:0007669"/>
    <property type="project" value="UniProtKB-SubCell"/>
</dbReference>
<dbReference type="SMART" id="SM00244">
    <property type="entry name" value="PHB"/>
    <property type="match status" value="1"/>
</dbReference>
<proteinExistence type="predicted"/>
<dbReference type="STRING" id="1409788.NC99_19590"/>
<keyword evidence="3" id="KW-0812">Transmembrane</keyword>
<dbReference type="PANTHER" id="PTHR23222:SF1">
    <property type="entry name" value="PROHIBITIN-2"/>
    <property type="match status" value="1"/>
</dbReference>
<evidence type="ECO:0000313" key="5">
    <source>
        <dbReference type="EMBL" id="KOH45097.1"/>
    </source>
</evidence>
<dbReference type="GO" id="GO:0007005">
    <property type="term" value="P:mitochondrion organization"/>
    <property type="evidence" value="ECO:0007669"/>
    <property type="project" value="TreeGrafter"/>
</dbReference>
<dbReference type="RefSeq" id="WP_053182540.1">
    <property type="nucleotide sequence ID" value="NZ_LGIA01000148.1"/>
</dbReference>
<evidence type="ECO:0000259" key="4">
    <source>
        <dbReference type="SMART" id="SM00244"/>
    </source>
</evidence>
<protein>
    <recommendedName>
        <fullName evidence="4">Band 7 domain-containing protein</fullName>
    </recommendedName>
</protein>
<dbReference type="OrthoDB" id="9792660at2"/>
<dbReference type="InterPro" id="IPR001107">
    <property type="entry name" value="Band_7"/>
</dbReference>
<dbReference type="Gene3D" id="3.30.479.30">
    <property type="entry name" value="Band 7 domain"/>
    <property type="match status" value="1"/>
</dbReference>
<evidence type="ECO:0000256" key="2">
    <source>
        <dbReference type="ARBA" id="ARBA00023136"/>
    </source>
</evidence>
<keyword evidence="3" id="KW-1133">Transmembrane helix</keyword>
<organism evidence="5 6">
    <name type="scientific">Sunxiuqinia dokdonensis</name>
    <dbReference type="NCBI Taxonomy" id="1409788"/>
    <lineage>
        <taxon>Bacteria</taxon>
        <taxon>Pseudomonadati</taxon>
        <taxon>Bacteroidota</taxon>
        <taxon>Bacteroidia</taxon>
        <taxon>Marinilabiliales</taxon>
        <taxon>Prolixibacteraceae</taxon>
        <taxon>Sunxiuqinia</taxon>
    </lineage>
</organism>
<name>A0A0L8VA74_9BACT</name>
<dbReference type="SUPFAM" id="SSF117892">
    <property type="entry name" value="Band 7/SPFH domain"/>
    <property type="match status" value="1"/>
</dbReference>